<dbReference type="AlphaFoldDB" id="A0AAD7WAG8"/>
<proteinExistence type="predicted"/>
<gene>
    <name evidence="1" type="ORF">AAFF_G00113760</name>
</gene>
<organism evidence="1 2">
    <name type="scientific">Aldrovandia affinis</name>
    <dbReference type="NCBI Taxonomy" id="143900"/>
    <lineage>
        <taxon>Eukaryota</taxon>
        <taxon>Metazoa</taxon>
        <taxon>Chordata</taxon>
        <taxon>Craniata</taxon>
        <taxon>Vertebrata</taxon>
        <taxon>Euteleostomi</taxon>
        <taxon>Actinopterygii</taxon>
        <taxon>Neopterygii</taxon>
        <taxon>Teleostei</taxon>
        <taxon>Notacanthiformes</taxon>
        <taxon>Halosauridae</taxon>
        <taxon>Aldrovandia</taxon>
    </lineage>
</organism>
<dbReference type="Proteomes" id="UP001221898">
    <property type="component" value="Unassembled WGS sequence"/>
</dbReference>
<protein>
    <submittedName>
        <fullName evidence="1">Uncharacterized protein</fullName>
    </submittedName>
</protein>
<evidence type="ECO:0000313" key="2">
    <source>
        <dbReference type="Proteomes" id="UP001221898"/>
    </source>
</evidence>
<sequence>MWCEALCRLSLGSERAPEIKTARVAVASESNGATLSSEELPGAPALQIMVPFGEMLTSSRHPFPANAGD</sequence>
<comment type="caution">
    <text evidence="1">The sequence shown here is derived from an EMBL/GenBank/DDBJ whole genome shotgun (WGS) entry which is preliminary data.</text>
</comment>
<dbReference type="EMBL" id="JAINUG010000177">
    <property type="protein sequence ID" value="KAJ8389907.1"/>
    <property type="molecule type" value="Genomic_DNA"/>
</dbReference>
<evidence type="ECO:0000313" key="1">
    <source>
        <dbReference type="EMBL" id="KAJ8389907.1"/>
    </source>
</evidence>
<keyword evidence="2" id="KW-1185">Reference proteome</keyword>
<name>A0AAD7WAG8_9TELE</name>
<reference evidence="1" key="1">
    <citation type="journal article" date="2023" name="Science">
        <title>Genome structures resolve the early diversification of teleost fishes.</title>
        <authorList>
            <person name="Parey E."/>
            <person name="Louis A."/>
            <person name="Montfort J."/>
            <person name="Bouchez O."/>
            <person name="Roques C."/>
            <person name="Iampietro C."/>
            <person name="Lluch J."/>
            <person name="Castinel A."/>
            <person name="Donnadieu C."/>
            <person name="Desvignes T."/>
            <person name="Floi Bucao C."/>
            <person name="Jouanno E."/>
            <person name="Wen M."/>
            <person name="Mejri S."/>
            <person name="Dirks R."/>
            <person name="Jansen H."/>
            <person name="Henkel C."/>
            <person name="Chen W.J."/>
            <person name="Zahm M."/>
            <person name="Cabau C."/>
            <person name="Klopp C."/>
            <person name="Thompson A.W."/>
            <person name="Robinson-Rechavi M."/>
            <person name="Braasch I."/>
            <person name="Lecointre G."/>
            <person name="Bobe J."/>
            <person name="Postlethwait J.H."/>
            <person name="Berthelot C."/>
            <person name="Roest Crollius H."/>
            <person name="Guiguen Y."/>
        </authorList>
    </citation>
    <scope>NUCLEOTIDE SEQUENCE</scope>
    <source>
        <strain evidence="1">NC1722</strain>
    </source>
</reference>
<accession>A0AAD7WAG8</accession>